<feature type="chain" id="PRO_5012827246" evidence="6">
    <location>
        <begin position="30"/>
        <end position="488"/>
    </location>
</feature>
<feature type="domain" description="Peptidase M12B" evidence="7">
    <location>
        <begin position="194"/>
        <end position="400"/>
    </location>
</feature>
<feature type="signal peptide" evidence="6">
    <location>
        <begin position="1"/>
        <end position="29"/>
    </location>
</feature>
<dbReference type="EMBL" id="GFPF01004963">
    <property type="protein sequence ID" value="MAA16109.1"/>
    <property type="molecule type" value="Transcribed_RNA"/>
</dbReference>
<evidence type="ECO:0000259" key="7">
    <source>
        <dbReference type="PROSITE" id="PS50215"/>
    </source>
</evidence>
<keyword evidence="6" id="KW-0732">Signal</keyword>
<dbReference type="Pfam" id="PF13582">
    <property type="entry name" value="Reprolysin_3"/>
    <property type="match status" value="1"/>
</dbReference>
<dbReference type="PANTHER" id="PTHR11905">
    <property type="entry name" value="ADAM A DISINTEGRIN AND METALLOPROTEASE DOMAIN"/>
    <property type="match status" value="1"/>
</dbReference>
<dbReference type="CDD" id="cd04272">
    <property type="entry name" value="ZnMc_salivary_gland_MPs"/>
    <property type="match status" value="1"/>
</dbReference>
<feature type="active site" evidence="5">
    <location>
        <position position="341"/>
    </location>
</feature>
<name>A0A224YK24_9ACAR</name>
<dbReference type="PROSITE" id="PS50215">
    <property type="entry name" value="ADAM_MEPRO"/>
    <property type="match status" value="1"/>
</dbReference>
<dbReference type="InterPro" id="IPR034030">
    <property type="entry name" value="ZnMc_salivary_gland_MPs"/>
</dbReference>
<feature type="binding site" evidence="5">
    <location>
        <position position="344"/>
    </location>
    <ligand>
        <name>Zn(2+)</name>
        <dbReference type="ChEBI" id="CHEBI:29105"/>
        <note>catalytic</note>
    </ligand>
</feature>
<dbReference type="GO" id="GO:0004222">
    <property type="term" value="F:metalloendopeptidase activity"/>
    <property type="evidence" value="ECO:0007669"/>
    <property type="project" value="InterPro"/>
</dbReference>
<dbReference type="GO" id="GO:0006509">
    <property type="term" value="P:membrane protein ectodomain proteolysis"/>
    <property type="evidence" value="ECO:0007669"/>
    <property type="project" value="TreeGrafter"/>
</dbReference>
<proteinExistence type="predicted"/>
<dbReference type="Gene3D" id="3.40.390.10">
    <property type="entry name" value="Collagenase (Catalytic Domain)"/>
    <property type="match status" value="1"/>
</dbReference>
<evidence type="ECO:0000313" key="8">
    <source>
        <dbReference type="EMBL" id="MAA16109.1"/>
    </source>
</evidence>
<dbReference type="AlphaFoldDB" id="A0A224YK24"/>
<evidence type="ECO:0000256" key="3">
    <source>
        <dbReference type="ARBA" id="ARBA00022833"/>
    </source>
</evidence>
<evidence type="ECO:0000256" key="5">
    <source>
        <dbReference type="PROSITE-ProRule" id="PRU00276"/>
    </source>
</evidence>
<accession>A0A224YK24</accession>
<feature type="binding site" evidence="5">
    <location>
        <position position="340"/>
    </location>
    <ligand>
        <name>Zn(2+)</name>
        <dbReference type="ChEBI" id="CHEBI:29105"/>
        <note>catalytic</note>
    </ligand>
</feature>
<evidence type="ECO:0000256" key="2">
    <source>
        <dbReference type="ARBA" id="ARBA00022801"/>
    </source>
</evidence>
<keyword evidence="4" id="KW-0482">Metalloprotease</keyword>
<protein>
    <submittedName>
        <fullName evidence="8">Reprolysin</fullName>
    </submittedName>
</protein>
<evidence type="ECO:0000256" key="1">
    <source>
        <dbReference type="ARBA" id="ARBA00022670"/>
    </source>
</evidence>
<dbReference type="InterPro" id="IPR001590">
    <property type="entry name" value="Peptidase_M12B"/>
</dbReference>
<dbReference type="InterPro" id="IPR024079">
    <property type="entry name" value="MetalloPept_cat_dom_sf"/>
</dbReference>
<keyword evidence="3 5" id="KW-0862">Zinc</keyword>
<keyword evidence="2" id="KW-0378">Hydrolase</keyword>
<dbReference type="SUPFAM" id="SSF55486">
    <property type="entry name" value="Metalloproteases ('zincins'), catalytic domain"/>
    <property type="match status" value="1"/>
</dbReference>
<reference evidence="8" key="1">
    <citation type="journal article" date="2017" name="Parasit. Vectors">
        <title>Sialotranscriptomics of Rhipicephalus zambeziensis reveals intricate expression profiles of secretory proteins and suggests tight temporal transcriptional regulation during blood-feeding.</title>
        <authorList>
            <person name="de Castro M.H."/>
            <person name="de Klerk D."/>
            <person name="Pienaar R."/>
            <person name="Rees D.J.G."/>
            <person name="Mans B.J."/>
        </authorList>
    </citation>
    <scope>NUCLEOTIDE SEQUENCE</scope>
    <source>
        <tissue evidence="8">Salivary glands</tissue>
    </source>
</reference>
<comment type="caution">
    <text evidence="5">Lacks conserved residue(s) required for the propagation of feature annotation.</text>
</comment>
<evidence type="ECO:0000256" key="4">
    <source>
        <dbReference type="ARBA" id="ARBA00023049"/>
    </source>
</evidence>
<dbReference type="GO" id="GO:0046872">
    <property type="term" value="F:metal ion binding"/>
    <property type="evidence" value="ECO:0007669"/>
    <property type="project" value="UniProtKB-KW"/>
</dbReference>
<organism evidence="8">
    <name type="scientific">Rhipicephalus zambeziensis</name>
    <dbReference type="NCBI Taxonomy" id="60191"/>
    <lineage>
        <taxon>Eukaryota</taxon>
        <taxon>Metazoa</taxon>
        <taxon>Ecdysozoa</taxon>
        <taxon>Arthropoda</taxon>
        <taxon>Chelicerata</taxon>
        <taxon>Arachnida</taxon>
        <taxon>Acari</taxon>
        <taxon>Parasitiformes</taxon>
        <taxon>Ixodida</taxon>
        <taxon>Ixodoidea</taxon>
        <taxon>Ixodidae</taxon>
        <taxon>Rhipicephalinae</taxon>
        <taxon>Rhipicephalus</taxon>
        <taxon>Rhipicephalus</taxon>
    </lineage>
</organism>
<evidence type="ECO:0000256" key="6">
    <source>
        <dbReference type="SAM" id="SignalP"/>
    </source>
</evidence>
<keyword evidence="5" id="KW-0479">Metal-binding</keyword>
<dbReference type="PANTHER" id="PTHR11905:SF159">
    <property type="entry name" value="ADAM METALLOPROTEASE"/>
    <property type="match status" value="1"/>
</dbReference>
<sequence>MQNNQLTYTNAWEMFVVAIILQFVLCCCAREEQEVIAYPSILEERIDGAALVIKVTEDITLNLERSSVLADDLLFVTSSKEEDHVERVDTSFIQKDLYHDTHRQSSVMVRRTEGAVQVEGILGSELRIKPLLQEARSLEGQIPHKIYKVEEKADSRTMGMAYAPTGNGGRGGNRWGNNARKHGAGNPQGKPDKFVVEVHMISDMKHQRDFRKNDDIIAYMAVMTNAVNLRYVDMARPKISFILVGITRSTDDAFAVMEEGLLNARETLRGIEKYMNNGRIPGNPDIVFLVSGLDMFNRPDGKMNKALGGLAYVGTVCGKRKFGEAEDTATTYSGINSIAHELCHVLGAPHDETPECPWKEGYLMSYVDGGLKKFRLSRCSERSIRNIYQKLRLDCIEVQTKTDYMSKHKRYPGQIVGALYYCEKTLKKPGIKYYIKLNDALSSSCKMECCYPGFFTNYCTRVDILPGMSCGKGKTCRRGVCGKHKFLI</sequence>
<feature type="binding site" evidence="5">
    <location>
        <position position="350"/>
    </location>
    <ligand>
        <name>Zn(2+)</name>
        <dbReference type="ChEBI" id="CHEBI:29105"/>
        <note>catalytic</note>
    </ligand>
</feature>
<keyword evidence="1" id="KW-0645">Protease</keyword>